<gene>
    <name evidence="2" type="ORF">DFR61_1305</name>
    <name evidence="1" type="ORF">NCTC10597_00898</name>
</gene>
<dbReference type="Pfam" id="PF09504">
    <property type="entry name" value="RE_Bsp6I"/>
    <property type="match status" value="1"/>
</dbReference>
<evidence type="ECO:0000313" key="4">
    <source>
        <dbReference type="Proteomes" id="UP000294641"/>
    </source>
</evidence>
<reference evidence="1 3" key="1">
    <citation type="submission" date="2018-06" db="EMBL/GenBank/DDBJ databases">
        <authorList>
            <consortium name="Pathogen Informatics"/>
            <person name="Doyle S."/>
        </authorList>
    </citation>
    <scope>NUCLEOTIDE SEQUENCE [LARGE SCALE GENOMIC DNA]</scope>
    <source>
        <strain evidence="1 3">NCTC10597</strain>
    </source>
</reference>
<proteinExistence type="predicted"/>
<dbReference type="Proteomes" id="UP000254330">
    <property type="component" value="Unassembled WGS sequence"/>
</dbReference>
<comment type="caution">
    <text evidence="1">The sequence shown here is derived from an EMBL/GenBank/DDBJ whole genome shotgun (WGS) entry which is preliminary data.</text>
</comment>
<protein>
    <submittedName>
        <fullName evidence="1">Uncharacterized protein</fullName>
    </submittedName>
</protein>
<dbReference type="Proteomes" id="UP000294641">
    <property type="component" value="Unassembled WGS sequence"/>
</dbReference>
<accession>A0A8B4Q947</accession>
<evidence type="ECO:0000313" key="1">
    <source>
        <dbReference type="EMBL" id="STX09228.1"/>
    </source>
</evidence>
<name>A0A8B4Q947_9BACL</name>
<dbReference type="AlphaFoldDB" id="A0A8B4Q947"/>
<sequence length="150" mass="17740">MDEKFREYYAFLKGFVEKTIEFEFGNGFLPQKYTEGLCRNLFKLDKYNGKKFDAIKLADSGKKETVEIKATLTNAGTTTLNIDSKFDWLYWMYFDFEKDRIEIYEIDGKELRGNPNFKKGKKNKRISVTLSHYTKKATPKVYDFNENTLK</sequence>
<dbReference type="InterPro" id="IPR019037">
    <property type="entry name" value="Restrct_endonuc_II_Bsp6I"/>
</dbReference>
<dbReference type="EMBL" id="UGNP01000001">
    <property type="protein sequence ID" value="STX09228.1"/>
    <property type="molecule type" value="Genomic_DNA"/>
</dbReference>
<evidence type="ECO:0000313" key="3">
    <source>
        <dbReference type="Proteomes" id="UP000254330"/>
    </source>
</evidence>
<dbReference type="RefSeq" id="WP_109348718.1">
    <property type="nucleotide sequence ID" value="NZ_BJUE01000007.1"/>
</dbReference>
<keyword evidence="4" id="KW-1185">Reference proteome</keyword>
<dbReference type="EMBL" id="SNZG01000030">
    <property type="protein sequence ID" value="TDR35510.1"/>
    <property type="molecule type" value="Genomic_DNA"/>
</dbReference>
<reference evidence="2 4" key="2">
    <citation type="submission" date="2019-03" db="EMBL/GenBank/DDBJ databases">
        <title>Genomic Encyclopedia of Type Strains, Phase IV (KMG-IV): sequencing the most valuable type-strain genomes for metagenomic binning, comparative biology and taxonomic classification.</title>
        <authorList>
            <person name="Goeker M."/>
        </authorList>
    </citation>
    <scope>NUCLEOTIDE SEQUENCE [LARGE SCALE GENOMIC DNA]</scope>
    <source>
        <strain evidence="2 4">DSM 20580</strain>
    </source>
</reference>
<organism evidence="1 3">
    <name type="scientific">Kurthia zopfii</name>
    <dbReference type="NCBI Taxonomy" id="1650"/>
    <lineage>
        <taxon>Bacteria</taxon>
        <taxon>Bacillati</taxon>
        <taxon>Bacillota</taxon>
        <taxon>Bacilli</taxon>
        <taxon>Bacillales</taxon>
        <taxon>Caryophanaceae</taxon>
        <taxon>Kurthia</taxon>
    </lineage>
</organism>
<evidence type="ECO:0000313" key="2">
    <source>
        <dbReference type="EMBL" id="TDR35510.1"/>
    </source>
</evidence>